<protein>
    <submittedName>
        <fullName evidence="2">Putative mitochondrial protein</fullName>
    </submittedName>
</protein>
<dbReference type="SUPFAM" id="SSF56672">
    <property type="entry name" value="DNA/RNA polymerases"/>
    <property type="match status" value="1"/>
</dbReference>
<dbReference type="STRING" id="906689.A0A2I0WJW3"/>
<name>A0A2I0WJW3_9ASPA</name>
<dbReference type="PANTHER" id="PTHR31635">
    <property type="entry name" value="REVERSE TRANSCRIPTASE DOMAIN-CONTAINING PROTEIN-RELATED"/>
    <property type="match status" value="1"/>
</dbReference>
<reference evidence="2 3" key="2">
    <citation type="journal article" date="2017" name="Nature">
        <title>The Apostasia genome and the evolution of orchids.</title>
        <authorList>
            <person name="Zhang G.Q."/>
            <person name="Liu K.W."/>
            <person name="Li Z."/>
            <person name="Lohaus R."/>
            <person name="Hsiao Y.Y."/>
            <person name="Niu S.C."/>
            <person name="Wang J.Y."/>
            <person name="Lin Y.C."/>
            <person name="Xu Q."/>
            <person name="Chen L.J."/>
            <person name="Yoshida K."/>
            <person name="Fujiwara S."/>
            <person name="Wang Z.W."/>
            <person name="Zhang Y.Q."/>
            <person name="Mitsuda N."/>
            <person name="Wang M."/>
            <person name="Liu G.H."/>
            <person name="Pecoraro L."/>
            <person name="Huang H.X."/>
            <person name="Xiao X.J."/>
            <person name="Lin M."/>
            <person name="Wu X.Y."/>
            <person name="Wu W.L."/>
            <person name="Chen Y.Y."/>
            <person name="Chang S.B."/>
            <person name="Sakamoto S."/>
            <person name="Ohme-Takagi M."/>
            <person name="Yagi M."/>
            <person name="Zeng S.J."/>
            <person name="Shen C.Y."/>
            <person name="Yeh C.M."/>
            <person name="Luo Y.B."/>
            <person name="Tsai W.C."/>
            <person name="Van de Peer Y."/>
            <person name="Liu Z.J."/>
        </authorList>
    </citation>
    <scope>NUCLEOTIDE SEQUENCE [LARGE SCALE GENOMIC DNA]</scope>
    <source>
        <tissue evidence="2">The whole plant</tissue>
    </source>
</reference>
<dbReference type="PANTHER" id="PTHR31635:SF196">
    <property type="entry name" value="REVERSE TRANSCRIPTASE DOMAIN-CONTAINING PROTEIN-RELATED"/>
    <property type="match status" value="1"/>
</dbReference>
<evidence type="ECO:0000259" key="1">
    <source>
        <dbReference type="PROSITE" id="PS50878"/>
    </source>
</evidence>
<dbReference type="InterPro" id="IPR000477">
    <property type="entry name" value="RT_dom"/>
</dbReference>
<reference evidence="2 3" key="1">
    <citation type="journal article" date="2016" name="Sci. Rep.">
        <title>The Dendrobium catenatum Lindl. genome sequence provides insights into polysaccharide synthase, floral development and adaptive evolution.</title>
        <authorList>
            <person name="Zhang G.Q."/>
            <person name="Xu Q."/>
            <person name="Bian C."/>
            <person name="Tsai W.C."/>
            <person name="Yeh C.M."/>
            <person name="Liu K.W."/>
            <person name="Yoshida K."/>
            <person name="Zhang L.S."/>
            <person name="Chang S.B."/>
            <person name="Chen F."/>
            <person name="Shi Y."/>
            <person name="Su Y.Y."/>
            <person name="Zhang Y.Q."/>
            <person name="Chen L.J."/>
            <person name="Yin Y."/>
            <person name="Lin M."/>
            <person name="Huang H."/>
            <person name="Deng H."/>
            <person name="Wang Z.W."/>
            <person name="Zhu S.L."/>
            <person name="Zhao X."/>
            <person name="Deng C."/>
            <person name="Niu S.C."/>
            <person name="Huang J."/>
            <person name="Wang M."/>
            <person name="Liu G.H."/>
            <person name="Yang H.J."/>
            <person name="Xiao X.J."/>
            <person name="Hsiao Y.Y."/>
            <person name="Wu W.L."/>
            <person name="Chen Y.Y."/>
            <person name="Mitsuda N."/>
            <person name="Ohme-Takagi M."/>
            <person name="Luo Y.B."/>
            <person name="Van de Peer Y."/>
            <person name="Liu Z.J."/>
        </authorList>
    </citation>
    <scope>NUCLEOTIDE SEQUENCE [LARGE SCALE GENOMIC DNA]</scope>
    <source>
        <tissue evidence="2">The whole plant</tissue>
    </source>
</reference>
<dbReference type="Pfam" id="PF00078">
    <property type="entry name" value="RVT_1"/>
    <property type="match status" value="1"/>
</dbReference>
<dbReference type="EMBL" id="KZ502564">
    <property type="protein sequence ID" value="PKU75941.1"/>
    <property type="molecule type" value="Genomic_DNA"/>
</dbReference>
<proteinExistence type="predicted"/>
<evidence type="ECO:0000313" key="2">
    <source>
        <dbReference type="EMBL" id="PKU75941.1"/>
    </source>
</evidence>
<sequence>MIMKLDIAKAYDNIDWNFSYKMLTLFGFDLTFINLIKACIESPFFSIIVNGNSHGYFQSSHGLRQGDPMSPAIFIIAADYLSRGLTNLFFNCRSLLF</sequence>
<dbReference type="AlphaFoldDB" id="A0A2I0WJW3"/>
<evidence type="ECO:0000313" key="3">
    <source>
        <dbReference type="Proteomes" id="UP000233837"/>
    </source>
</evidence>
<feature type="domain" description="Reverse transcriptase" evidence="1">
    <location>
        <begin position="1"/>
        <end position="97"/>
    </location>
</feature>
<dbReference type="InterPro" id="IPR043502">
    <property type="entry name" value="DNA/RNA_pol_sf"/>
</dbReference>
<dbReference type="PROSITE" id="PS50878">
    <property type="entry name" value="RT_POL"/>
    <property type="match status" value="1"/>
</dbReference>
<keyword evidence="3" id="KW-1185">Reference proteome</keyword>
<organism evidence="2 3">
    <name type="scientific">Dendrobium catenatum</name>
    <dbReference type="NCBI Taxonomy" id="906689"/>
    <lineage>
        <taxon>Eukaryota</taxon>
        <taxon>Viridiplantae</taxon>
        <taxon>Streptophyta</taxon>
        <taxon>Embryophyta</taxon>
        <taxon>Tracheophyta</taxon>
        <taxon>Spermatophyta</taxon>
        <taxon>Magnoliopsida</taxon>
        <taxon>Liliopsida</taxon>
        <taxon>Asparagales</taxon>
        <taxon>Orchidaceae</taxon>
        <taxon>Epidendroideae</taxon>
        <taxon>Malaxideae</taxon>
        <taxon>Dendrobiinae</taxon>
        <taxon>Dendrobium</taxon>
    </lineage>
</organism>
<accession>A0A2I0WJW3</accession>
<dbReference type="Proteomes" id="UP000233837">
    <property type="component" value="Unassembled WGS sequence"/>
</dbReference>
<gene>
    <name evidence="2" type="ORF">MA16_Dca005988</name>
</gene>